<dbReference type="PROSITE" id="PS51857">
    <property type="entry name" value="CSD_2"/>
    <property type="match status" value="1"/>
</dbReference>
<keyword evidence="3" id="KW-0963">Cytoplasm</keyword>
<comment type="subcellular location">
    <subcellularLocation>
        <location evidence="1">Cytoplasm</location>
    </subcellularLocation>
</comment>
<evidence type="ECO:0000256" key="3">
    <source>
        <dbReference type="ARBA" id="ARBA00022490"/>
    </source>
</evidence>
<dbReference type="Pfam" id="PF00313">
    <property type="entry name" value="CSD"/>
    <property type="match status" value="1"/>
</dbReference>
<dbReference type="Gene3D" id="2.40.50.140">
    <property type="entry name" value="Nucleic acid-binding proteins"/>
    <property type="match status" value="1"/>
</dbReference>
<keyword evidence="7" id="KW-1185">Reference proteome</keyword>
<dbReference type="InterPro" id="IPR011129">
    <property type="entry name" value="CSD"/>
</dbReference>
<evidence type="ECO:0000256" key="2">
    <source>
        <dbReference type="ARBA" id="ARBA00008840"/>
    </source>
</evidence>
<proteinExistence type="inferred from homology"/>
<dbReference type="AlphaFoldDB" id="A0A7R8UM67"/>
<dbReference type="PRINTS" id="PR00050">
    <property type="entry name" value="COLDSHOCK"/>
</dbReference>
<sequence>MDTSPSSGDQQGAEAPQPGPSGESPSEPQQRTEIDISETQGTRLGTCKWFNVSKGWGFITPKDGGQDVFVHQSVIKMAGFRSLGENELVEFECKITERGLEATRVSGPEQADCSGSSRRPRVGKRYRRMRCYNCGEFSNHLAADCHLGPQPKRCHNCHSDDHLVADCPNSKKKSTKDDPSGSKEE</sequence>
<dbReference type="GO" id="GO:0005737">
    <property type="term" value="C:cytoplasm"/>
    <property type="evidence" value="ECO:0007669"/>
    <property type="project" value="UniProtKB-SubCell"/>
</dbReference>
<feature type="region of interest" description="Disordered" evidence="4">
    <location>
        <begin position="1"/>
        <end position="38"/>
    </location>
</feature>
<dbReference type="GO" id="GO:0003729">
    <property type="term" value="F:mRNA binding"/>
    <property type="evidence" value="ECO:0007669"/>
    <property type="project" value="TreeGrafter"/>
</dbReference>
<dbReference type="InterPro" id="IPR001878">
    <property type="entry name" value="Znf_CCHC"/>
</dbReference>
<evidence type="ECO:0000256" key="1">
    <source>
        <dbReference type="ARBA" id="ARBA00004496"/>
    </source>
</evidence>
<dbReference type="InterPro" id="IPR036875">
    <property type="entry name" value="Znf_CCHC_sf"/>
</dbReference>
<gene>
    <name evidence="6" type="ORF">HERILL_LOCUS6389</name>
</gene>
<evidence type="ECO:0000313" key="6">
    <source>
        <dbReference type="EMBL" id="CAD7083428.1"/>
    </source>
</evidence>
<dbReference type="GO" id="GO:0031054">
    <property type="term" value="P:pre-miRNA processing"/>
    <property type="evidence" value="ECO:0007669"/>
    <property type="project" value="TreeGrafter"/>
</dbReference>
<feature type="region of interest" description="Disordered" evidence="4">
    <location>
        <begin position="162"/>
        <end position="185"/>
    </location>
</feature>
<dbReference type="CDD" id="cd04458">
    <property type="entry name" value="CSP_CDS"/>
    <property type="match status" value="1"/>
</dbReference>
<comment type="similarity">
    <text evidence="2">Belongs to the lin-28 family.</text>
</comment>
<dbReference type="GO" id="GO:0005634">
    <property type="term" value="C:nucleus"/>
    <property type="evidence" value="ECO:0007669"/>
    <property type="project" value="TreeGrafter"/>
</dbReference>
<feature type="compositionally biased region" description="Low complexity" evidence="4">
    <location>
        <begin position="20"/>
        <end position="29"/>
    </location>
</feature>
<accession>A0A7R8UM67</accession>
<dbReference type="PANTHER" id="PTHR46109">
    <property type="entry name" value="PROTEIN LIN-28"/>
    <property type="match status" value="1"/>
</dbReference>
<dbReference type="SMART" id="SM00343">
    <property type="entry name" value="ZnF_C2HC"/>
    <property type="match status" value="2"/>
</dbReference>
<dbReference type="OrthoDB" id="422005at2759"/>
<dbReference type="SUPFAM" id="SSF50249">
    <property type="entry name" value="Nucleic acid-binding proteins"/>
    <property type="match status" value="1"/>
</dbReference>
<feature type="compositionally biased region" description="Polar residues" evidence="4">
    <location>
        <begin position="1"/>
        <end position="10"/>
    </location>
</feature>
<feature type="domain" description="CSD" evidence="5">
    <location>
        <begin position="42"/>
        <end position="107"/>
    </location>
</feature>
<dbReference type="InterPro" id="IPR012340">
    <property type="entry name" value="NA-bd_OB-fold"/>
</dbReference>
<evidence type="ECO:0000313" key="7">
    <source>
        <dbReference type="Proteomes" id="UP000594454"/>
    </source>
</evidence>
<dbReference type="InParanoid" id="A0A7R8UM67"/>
<protein>
    <recommendedName>
        <fullName evidence="5">CSD domain-containing protein</fullName>
    </recommendedName>
</protein>
<dbReference type="SMART" id="SM00357">
    <property type="entry name" value="CSP"/>
    <property type="match status" value="1"/>
</dbReference>
<dbReference type="FunCoup" id="A0A7R8UM67">
    <property type="interactions" value="13"/>
</dbReference>
<dbReference type="GO" id="GO:0008270">
    <property type="term" value="F:zinc ion binding"/>
    <property type="evidence" value="ECO:0007669"/>
    <property type="project" value="InterPro"/>
</dbReference>
<dbReference type="EMBL" id="LR899010">
    <property type="protein sequence ID" value="CAD7083428.1"/>
    <property type="molecule type" value="Genomic_DNA"/>
</dbReference>
<dbReference type="SUPFAM" id="SSF57756">
    <property type="entry name" value="Retrovirus zinc finger-like domains"/>
    <property type="match status" value="1"/>
</dbReference>
<name>A0A7R8UM67_HERIL</name>
<dbReference type="InterPro" id="IPR002059">
    <property type="entry name" value="CSP_DNA-bd"/>
</dbReference>
<organism evidence="6 7">
    <name type="scientific">Hermetia illucens</name>
    <name type="common">Black soldier fly</name>
    <dbReference type="NCBI Taxonomy" id="343691"/>
    <lineage>
        <taxon>Eukaryota</taxon>
        <taxon>Metazoa</taxon>
        <taxon>Ecdysozoa</taxon>
        <taxon>Arthropoda</taxon>
        <taxon>Hexapoda</taxon>
        <taxon>Insecta</taxon>
        <taxon>Pterygota</taxon>
        <taxon>Neoptera</taxon>
        <taxon>Endopterygota</taxon>
        <taxon>Diptera</taxon>
        <taxon>Brachycera</taxon>
        <taxon>Stratiomyomorpha</taxon>
        <taxon>Stratiomyidae</taxon>
        <taxon>Hermetiinae</taxon>
        <taxon>Hermetia</taxon>
    </lineage>
</organism>
<dbReference type="Gene3D" id="4.10.60.10">
    <property type="entry name" value="Zinc finger, CCHC-type"/>
    <property type="match status" value="1"/>
</dbReference>
<dbReference type="InterPro" id="IPR051373">
    <property type="entry name" value="Lin-28_RNA-binding"/>
</dbReference>
<evidence type="ECO:0000259" key="5">
    <source>
        <dbReference type="PROSITE" id="PS51857"/>
    </source>
</evidence>
<reference evidence="6 7" key="1">
    <citation type="submission" date="2020-11" db="EMBL/GenBank/DDBJ databases">
        <authorList>
            <person name="Wallbank WR R."/>
            <person name="Pardo Diaz C."/>
            <person name="Kozak K."/>
            <person name="Martin S."/>
            <person name="Jiggins C."/>
            <person name="Moest M."/>
            <person name="Warren A I."/>
            <person name="Generalovic N T."/>
            <person name="Byers J.R.P. K."/>
            <person name="Montejo-Kovacevich G."/>
            <person name="Yen C E."/>
        </authorList>
    </citation>
    <scope>NUCLEOTIDE SEQUENCE [LARGE SCALE GENOMIC DNA]</scope>
</reference>
<dbReference type="Proteomes" id="UP000594454">
    <property type="component" value="Chromosome 2"/>
</dbReference>
<evidence type="ECO:0000256" key="4">
    <source>
        <dbReference type="SAM" id="MobiDB-lite"/>
    </source>
</evidence>
<feature type="compositionally biased region" description="Basic and acidic residues" evidence="4">
    <location>
        <begin position="175"/>
        <end position="185"/>
    </location>
</feature>
<dbReference type="PANTHER" id="PTHR46109:SF1">
    <property type="entry name" value="PROTEIN LIN-28 HOMOLOG"/>
    <property type="match status" value="1"/>
</dbReference>
<dbReference type="OMA" id="KACYGCH"/>